<keyword evidence="1" id="KW-0812">Transmembrane</keyword>
<reference evidence="2 3" key="1">
    <citation type="submission" date="2019-02" db="EMBL/GenBank/DDBJ databases">
        <title>Deep-cultivation of Planctomycetes and their phenomic and genomic characterization uncovers novel biology.</title>
        <authorList>
            <person name="Wiegand S."/>
            <person name="Jogler M."/>
            <person name="Boedeker C."/>
            <person name="Pinto D."/>
            <person name="Vollmers J."/>
            <person name="Rivas-Marin E."/>
            <person name="Kohn T."/>
            <person name="Peeters S.H."/>
            <person name="Heuer A."/>
            <person name="Rast P."/>
            <person name="Oberbeckmann S."/>
            <person name="Bunk B."/>
            <person name="Jeske O."/>
            <person name="Meyerdierks A."/>
            <person name="Storesund J.E."/>
            <person name="Kallscheuer N."/>
            <person name="Luecker S."/>
            <person name="Lage O.M."/>
            <person name="Pohl T."/>
            <person name="Merkel B.J."/>
            <person name="Hornburger P."/>
            <person name="Mueller R.-W."/>
            <person name="Bruemmer F."/>
            <person name="Labrenz M."/>
            <person name="Spormann A.M."/>
            <person name="Op den Camp H."/>
            <person name="Overmann J."/>
            <person name="Amann R."/>
            <person name="Jetten M.S.M."/>
            <person name="Mascher T."/>
            <person name="Medema M.H."/>
            <person name="Devos D.P."/>
            <person name="Kaster A.-K."/>
            <person name="Ovreas L."/>
            <person name="Rohde M."/>
            <person name="Galperin M.Y."/>
            <person name="Jogler C."/>
        </authorList>
    </citation>
    <scope>NUCLEOTIDE SEQUENCE [LARGE SCALE GENOMIC DNA]</scope>
    <source>
        <strain evidence="2 3">ETA_A8</strain>
    </source>
</reference>
<sequence length="284" mass="31192">MTIADVTTLAETTTAAPTVRVEPRARNAAIIAWTLAVLFVTAAAELNIVTLTWVRVGGREWPQPGWILMIALSFAQTGLVALACGLGRQHLALRAWMFVCTAAITGFYLSRGGEESRMGTLMVMLFFYGILVLTGTWLLQLRGWRLVLAHEQQQTRQPPWQFSVANLFATTTCAALLLGILRYVQIEQEELLLDMVVSGILAVIPLGVGYLMLTRQRPALVILGIFGVVLATTFAFVNFTGDYQDYQSAVFAFFLMLFTSLLVFGALVIVRLAGYHLVRGNGKG</sequence>
<feature type="transmembrane region" description="Helical" evidence="1">
    <location>
        <begin position="251"/>
        <end position="273"/>
    </location>
</feature>
<dbReference type="Proteomes" id="UP000315017">
    <property type="component" value="Chromosome"/>
</dbReference>
<feature type="transmembrane region" description="Helical" evidence="1">
    <location>
        <begin position="191"/>
        <end position="213"/>
    </location>
</feature>
<proteinExistence type="predicted"/>
<organism evidence="2 3">
    <name type="scientific">Anatilimnocola aggregata</name>
    <dbReference type="NCBI Taxonomy" id="2528021"/>
    <lineage>
        <taxon>Bacteria</taxon>
        <taxon>Pseudomonadati</taxon>
        <taxon>Planctomycetota</taxon>
        <taxon>Planctomycetia</taxon>
        <taxon>Pirellulales</taxon>
        <taxon>Pirellulaceae</taxon>
        <taxon>Anatilimnocola</taxon>
    </lineage>
</organism>
<feature type="transmembrane region" description="Helical" evidence="1">
    <location>
        <begin position="30"/>
        <end position="54"/>
    </location>
</feature>
<evidence type="ECO:0000313" key="2">
    <source>
        <dbReference type="EMBL" id="QDU25251.1"/>
    </source>
</evidence>
<evidence type="ECO:0000313" key="3">
    <source>
        <dbReference type="Proteomes" id="UP000315017"/>
    </source>
</evidence>
<name>A0A517Y4S9_9BACT</name>
<feature type="transmembrane region" description="Helical" evidence="1">
    <location>
        <begin position="91"/>
        <end position="109"/>
    </location>
</feature>
<keyword evidence="1" id="KW-1133">Transmembrane helix</keyword>
<gene>
    <name evidence="2" type="ORF">ETAA8_03140</name>
</gene>
<feature type="transmembrane region" description="Helical" evidence="1">
    <location>
        <begin position="121"/>
        <end position="141"/>
    </location>
</feature>
<protein>
    <submittedName>
        <fullName evidence="2">Uncharacterized protein</fullName>
    </submittedName>
</protein>
<evidence type="ECO:0000256" key="1">
    <source>
        <dbReference type="SAM" id="Phobius"/>
    </source>
</evidence>
<keyword evidence="3" id="KW-1185">Reference proteome</keyword>
<feature type="transmembrane region" description="Helical" evidence="1">
    <location>
        <begin position="162"/>
        <end position="185"/>
    </location>
</feature>
<accession>A0A517Y4S9</accession>
<dbReference type="EMBL" id="CP036274">
    <property type="protein sequence ID" value="QDU25251.1"/>
    <property type="molecule type" value="Genomic_DNA"/>
</dbReference>
<dbReference type="AlphaFoldDB" id="A0A517Y4S9"/>
<feature type="transmembrane region" description="Helical" evidence="1">
    <location>
        <begin position="66"/>
        <end position="84"/>
    </location>
</feature>
<dbReference type="KEGG" id="aagg:ETAA8_03140"/>
<feature type="transmembrane region" description="Helical" evidence="1">
    <location>
        <begin position="220"/>
        <end position="239"/>
    </location>
</feature>
<keyword evidence="1" id="KW-0472">Membrane</keyword>